<keyword evidence="7 9" id="KW-0472">Membrane</keyword>
<organism evidence="11 12">
    <name type="scientific">Clostridium beijerinckii</name>
    <name type="common">Clostridium MP</name>
    <dbReference type="NCBI Taxonomy" id="1520"/>
    <lineage>
        <taxon>Bacteria</taxon>
        <taxon>Bacillati</taxon>
        <taxon>Bacillota</taxon>
        <taxon>Clostridia</taxon>
        <taxon>Eubacteriales</taxon>
        <taxon>Clostridiaceae</taxon>
        <taxon>Clostridium</taxon>
    </lineage>
</organism>
<keyword evidence="6 9" id="KW-1133">Transmembrane helix</keyword>
<dbReference type="GO" id="GO:0005886">
    <property type="term" value="C:plasma membrane"/>
    <property type="evidence" value="ECO:0007669"/>
    <property type="project" value="UniProtKB-SubCell"/>
</dbReference>
<evidence type="ECO:0000256" key="3">
    <source>
        <dbReference type="ARBA" id="ARBA00022676"/>
    </source>
</evidence>
<comment type="subcellular location">
    <subcellularLocation>
        <location evidence="1">Cell membrane</location>
        <topology evidence="1">Multi-pass membrane protein</topology>
    </subcellularLocation>
</comment>
<sequence>MNDKTVYSAIVPLYNEELVINQSYKRLKEVMDSTNESYEIVFVNDGSKDRTREIAEEICSRDENIKLINFSRNFGHQAAITAGMDLALGDAIIVIDADLQDPPEVMLRMIEKWKEGYEVVYGKRLKREGETFFKKFTARVYYRLLRSMTTVDVPVDAGDFRLIDRKVCNTLIALPERNRYVRGLVSWVGYKQTYVEFIRQERFAGETKYPLKKMFKLACDGITALSYKPLIIAGHFGVLALLVGMILMFVDIMKAILNKSSVLNFTMIIGINMMMFGVVLGCIGIMGQYIGRIFDESKGRPIYIISSTTNYNRSSKKYNIINLEKKTL</sequence>
<evidence type="ECO:0000256" key="9">
    <source>
        <dbReference type="SAM" id="Phobius"/>
    </source>
</evidence>
<dbReference type="InterPro" id="IPR001173">
    <property type="entry name" value="Glyco_trans_2-like"/>
</dbReference>
<keyword evidence="3" id="KW-0328">Glycosyltransferase</keyword>
<dbReference type="InterPro" id="IPR029044">
    <property type="entry name" value="Nucleotide-diphossugar_trans"/>
</dbReference>
<comment type="similarity">
    <text evidence="8">Belongs to the glycosyltransferase 2 family. GtrB subfamily.</text>
</comment>
<dbReference type="SUPFAM" id="SSF53448">
    <property type="entry name" value="Nucleotide-diphospho-sugar transferases"/>
    <property type="match status" value="1"/>
</dbReference>
<evidence type="ECO:0000259" key="10">
    <source>
        <dbReference type="Pfam" id="PF00535"/>
    </source>
</evidence>
<feature type="domain" description="Glycosyltransferase 2-like" evidence="10">
    <location>
        <begin position="8"/>
        <end position="170"/>
    </location>
</feature>
<dbReference type="PANTHER" id="PTHR48090">
    <property type="entry name" value="UNDECAPRENYL-PHOSPHATE 4-DEOXY-4-FORMAMIDO-L-ARABINOSE TRANSFERASE-RELATED"/>
    <property type="match status" value="1"/>
</dbReference>
<evidence type="ECO:0000256" key="4">
    <source>
        <dbReference type="ARBA" id="ARBA00022679"/>
    </source>
</evidence>
<evidence type="ECO:0000256" key="2">
    <source>
        <dbReference type="ARBA" id="ARBA00022475"/>
    </source>
</evidence>
<evidence type="ECO:0000256" key="8">
    <source>
        <dbReference type="ARBA" id="ARBA00038152"/>
    </source>
</evidence>
<protein>
    <recommendedName>
        <fullName evidence="10">Glycosyltransferase 2-like domain-containing protein</fullName>
    </recommendedName>
</protein>
<evidence type="ECO:0000256" key="5">
    <source>
        <dbReference type="ARBA" id="ARBA00022692"/>
    </source>
</evidence>
<evidence type="ECO:0000313" key="11">
    <source>
        <dbReference type="EMBL" id="OOM63968.1"/>
    </source>
</evidence>
<dbReference type="InterPro" id="IPR050256">
    <property type="entry name" value="Glycosyltransferase_2"/>
</dbReference>
<feature type="transmembrane region" description="Helical" evidence="9">
    <location>
        <begin position="230"/>
        <end position="250"/>
    </location>
</feature>
<dbReference type="Proteomes" id="UP000190973">
    <property type="component" value="Unassembled WGS sequence"/>
</dbReference>
<name>A0A1S8SEN2_CLOBE</name>
<keyword evidence="5 9" id="KW-0812">Transmembrane</keyword>
<dbReference type="AlphaFoldDB" id="A0A1S8SEN2"/>
<dbReference type="GO" id="GO:0016757">
    <property type="term" value="F:glycosyltransferase activity"/>
    <property type="evidence" value="ECO:0007669"/>
    <property type="project" value="UniProtKB-KW"/>
</dbReference>
<dbReference type="RefSeq" id="WP_077837570.1">
    <property type="nucleotide sequence ID" value="NZ_JABTAE010000001.1"/>
</dbReference>
<evidence type="ECO:0000256" key="1">
    <source>
        <dbReference type="ARBA" id="ARBA00004651"/>
    </source>
</evidence>
<dbReference type="EMBL" id="LZZI01000008">
    <property type="protein sequence ID" value="OOM63968.1"/>
    <property type="molecule type" value="Genomic_DNA"/>
</dbReference>
<keyword evidence="2" id="KW-1003">Cell membrane</keyword>
<dbReference type="CDD" id="cd04187">
    <property type="entry name" value="DPM1_like_bac"/>
    <property type="match status" value="1"/>
</dbReference>
<evidence type="ECO:0000313" key="12">
    <source>
        <dbReference type="Proteomes" id="UP000190973"/>
    </source>
</evidence>
<reference evidence="11 12" key="1">
    <citation type="submission" date="2016-05" db="EMBL/GenBank/DDBJ databases">
        <title>Microbial solvent formation.</title>
        <authorList>
            <person name="Poehlein A."/>
            <person name="Montoya Solano J.D."/>
            <person name="Flitsch S."/>
            <person name="Krabben P."/>
            <person name="Duerre P."/>
            <person name="Daniel R."/>
        </authorList>
    </citation>
    <scope>NUCLEOTIDE SEQUENCE [LARGE SCALE GENOMIC DNA]</scope>
    <source>
        <strain evidence="11 12">DSM 53</strain>
    </source>
</reference>
<dbReference type="PANTHER" id="PTHR48090:SF1">
    <property type="entry name" value="PROPHAGE BACTOPRENOL GLUCOSYL TRANSFERASE HOMOLOG"/>
    <property type="match status" value="1"/>
</dbReference>
<feature type="transmembrane region" description="Helical" evidence="9">
    <location>
        <begin position="262"/>
        <end position="290"/>
    </location>
</feature>
<accession>A0A1S8SEN2</accession>
<comment type="caution">
    <text evidence="11">The sequence shown here is derived from an EMBL/GenBank/DDBJ whole genome shotgun (WGS) entry which is preliminary data.</text>
</comment>
<evidence type="ECO:0000256" key="6">
    <source>
        <dbReference type="ARBA" id="ARBA00022989"/>
    </source>
</evidence>
<gene>
    <name evidence="11" type="ORF">CLBCK_07800</name>
</gene>
<keyword evidence="4" id="KW-0808">Transferase</keyword>
<dbReference type="Gene3D" id="3.90.550.10">
    <property type="entry name" value="Spore Coat Polysaccharide Biosynthesis Protein SpsA, Chain A"/>
    <property type="match status" value="1"/>
</dbReference>
<proteinExistence type="inferred from homology"/>
<evidence type="ECO:0000256" key="7">
    <source>
        <dbReference type="ARBA" id="ARBA00023136"/>
    </source>
</evidence>
<dbReference type="FunFam" id="3.90.550.10:FF:000079">
    <property type="entry name" value="Probable glycosyl transferase"/>
    <property type="match status" value="1"/>
</dbReference>
<dbReference type="Pfam" id="PF00535">
    <property type="entry name" value="Glycos_transf_2"/>
    <property type="match status" value="1"/>
</dbReference>